<feature type="non-terminal residue" evidence="1">
    <location>
        <position position="1"/>
    </location>
</feature>
<proteinExistence type="predicted"/>
<comment type="caution">
    <text evidence="1">The sequence shown here is derived from an EMBL/GenBank/DDBJ whole genome shotgun (WGS) entry which is preliminary data.</text>
</comment>
<gene>
    <name evidence="1" type="ORF">Tci_851387</name>
</gene>
<protein>
    <submittedName>
        <fullName evidence="1">Uncharacterized protein</fullName>
    </submittedName>
</protein>
<reference evidence="1" key="1">
    <citation type="journal article" date="2019" name="Sci. Rep.">
        <title>Draft genome of Tanacetum cinerariifolium, the natural source of mosquito coil.</title>
        <authorList>
            <person name="Yamashiro T."/>
            <person name="Shiraishi A."/>
            <person name="Satake H."/>
            <person name="Nakayama K."/>
        </authorList>
    </citation>
    <scope>NUCLEOTIDE SEQUENCE</scope>
</reference>
<evidence type="ECO:0000313" key="1">
    <source>
        <dbReference type="EMBL" id="GFC79417.1"/>
    </source>
</evidence>
<dbReference type="EMBL" id="BKCJ011070439">
    <property type="protein sequence ID" value="GFC79417.1"/>
    <property type="molecule type" value="Genomic_DNA"/>
</dbReference>
<accession>A0A699R352</accession>
<dbReference type="AlphaFoldDB" id="A0A699R352"/>
<sequence>LSSLWTHIRDVMYKENEGSPFPLQVPSMPHLFLIGEC</sequence>
<name>A0A699R352_TANCI</name>
<organism evidence="1">
    <name type="scientific">Tanacetum cinerariifolium</name>
    <name type="common">Dalmatian daisy</name>
    <name type="synonym">Chrysanthemum cinerariifolium</name>
    <dbReference type="NCBI Taxonomy" id="118510"/>
    <lineage>
        <taxon>Eukaryota</taxon>
        <taxon>Viridiplantae</taxon>
        <taxon>Streptophyta</taxon>
        <taxon>Embryophyta</taxon>
        <taxon>Tracheophyta</taxon>
        <taxon>Spermatophyta</taxon>
        <taxon>Magnoliopsida</taxon>
        <taxon>eudicotyledons</taxon>
        <taxon>Gunneridae</taxon>
        <taxon>Pentapetalae</taxon>
        <taxon>asterids</taxon>
        <taxon>campanulids</taxon>
        <taxon>Asterales</taxon>
        <taxon>Asteraceae</taxon>
        <taxon>Asteroideae</taxon>
        <taxon>Anthemideae</taxon>
        <taxon>Anthemidinae</taxon>
        <taxon>Tanacetum</taxon>
    </lineage>
</organism>